<dbReference type="PANTHER" id="PTHR34219:SF6">
    <property type="entry name" value="BLR3280 PROTEIN"/>
    <property type="match status" value="1"/>
</dbReference>
<dbReference type="STRING" id="28115.HQ47_00220"/>
<feature type="transmembrane region" description="Helical" evidence="1">
    <location>
        <begin position="12"/>
        <end position="32"/>
    </location>
</feature>
<keyword evidence="1" id="KW-0812">Transmembrane</keyword>
<organism evidence="2 3">
    <name type="scientific">Porphyromonas macacae</name>
    <dbReference type="NCBI Taxonomy" id="28115"/>
    <lineage>
        <taxon>Bacteria</taxon>
        <taxon>Pseudomonadati</taxon>
        <taxon>Bacteroidota</taxon>
        <taxon>Bacteroidia</taxon>
        <taxon>Bacteroidales</taxon>
        <taxon>Porphyromonadaceae</taxon>
        <taxon>Porphyromonas</taxon>
    </lineage>
</organism>
<feature type="transmembrane region" description="Helical" evidence="1">
    <location>
        <begin position="258"/>
        <end position="282"/>
    </location>
</feature>
<evidence type="ECO:0000313" key="3">
    <source>
        <dbReference type="Proteomes" id="UP000030103"/>
    </source>
</evidence>
<dbReference type="Proteomes" id="UP000030103">
    <property type="component" value="Unassembled WGS sequence"/>
</dbReference>
<keyword evidence="1" id="KW-0472">Membrane</keyword>
<feature type="transmembrane region" description="Helical" evidence="1">
    <location>
        <begin position="213"/>
        <end position="237"/>
    </location>
</feature>
<dbReference type="Pfam" id="PF03929">
    <property type="entry name" value="PepSY_TM"/>
    <property type="match status" value="1"/>
</dbReference>
<dbReference type="AlphaFoldDB" id="A0A0A2EC68"/>
<keyword evidence="1" id="KW-1133">Transmembrane helix</keyword>
<gene>
    <name evidence="2" type="ORF">HQ47_00220</name>
</gene>
<dbReference type="PANTHER" id="PTHR34219">
    <property type="entry name" value="IRON-REGULATED INNER MEMBRANE PROTEIN-RELATED"/>
    <property type="match status" value="1"/>
</dbReference>
<evidence type="ECO:0000256" key="1">
    <source>
        <dbReference type="SAM" id="Phobius"/>
    </source>
</evidence>
<feature type="transmembrane region" description="Helical" evidence="1">
    <location>
        <begin position="454"/>
        <end position="479"/>
    </location>
</feature>
<sequence>MRRFLFTIHRFLGAILSIFFLMWFISGLVLIYRGYPRFTKKEALMACDPLRPEALPAADSVAVMLARAGIDTLAPYELSLENTLMGETVYTVSAGKNTIRMQPDGSIASEPKAVDEPYLHLLAKRWPNEEIVRIDTLHKLDVWTPFSRLRTDLPFYRLRLSGKEHRYLYVSSTTGKILSESTRSERFWAYVGAIPHWIYITGLRQNIELWKNVVIWIAAFGCFMVITGLYAGIDVYVRTRSKKFRGLKSPYTKRRYRWHHLFGTLGGIFILTWIFSGMMSLIDLPEWVTGVPADRPRVQLAGEQIPPHTFPADYRKVLKDYPETRRIIWTSFAGHTLMKIDNGEKEMVLDAGEKMATPLSLNQNECLASVKKAYDIEPEKVETMTRYDGYYHDRKGRLALPVYKITLDDPYETVVYMDPASDNYRIVDREVRLNRWMFSKLHNLSFSNLTRYPWLWTLVMWVLLLTGVLVSATGVWMGVDYFRRITRKKKNKRKKSNH</sequence>
<evidence type="ECO:0000313" key="2">
    <source>
        <dbReference type="EMBL" id="KGN76498.1"/>
    </source>
</evidence>
<proteinExistence type="predicted"/>
<dbReference type="OrthoDB" id="9760788at2"/>
<evidence type="ECO:0008006" key="4">
    <source>
        <dbReference type="Google" id="ProtNLM"/>
    </source>
</evidence>
<comment type="caution">
    <text evidence="2">The sequence shown here is derived from an EMBL/GenBank/DDBJ whole genome shotgun (WGS) entry which is preliminary data.</text>
</comment>
<accession>A0A0A2EC68</accession>
<feature type="transmembrane region" description="Helical" evidence="1">
    <location>
        <begin position="187"/>
        <end position="207"/>
    </location>
</feature>
<keyword evidence="3" id="KW-1185">Reference proteome</keyword>
<reference evidence="2 3" key="1">
    <citation type="submission" date="2014-09" db="EMBL/GenBank/DDBJ databases">
        <title>Draft Genome Sequence of Porphyromonas macacae COT-192_OH2859.</title>
        <authorList>
            <person name="Wallis C."/>
            <person name="Deusch O."/>
            <person name="O'Flynn C."/>
            <person name="Davis I."/>
            <person name="Horsfall A."/>
            <person name="Kirkwood N."/>
            <person name="Harris S."/>
            <person name="Eisen J.A."/>
            <person name="Coil D.A."/>
            <person name="Darling A.E."/>
            <person name="Jospin G."/>
            <person name="Alexiev A."/>
        </authorList>
    </citation>
    <scope>NUCLEOTIDE SEQUENCE [LARGE SCALE GENOMIC DNA]</scope>
    <source>
        <strain evidence="3">COT-192 OH2859</strain>
    </source>
</reference>
<dbReference type="eggNOG" id="COG3182">
    <property type="taxonomic scope" value="Bacteria"/>
</dbReference>
<dbReference type="InterPro" id="IPR005625">
    <property type="entry name" value="PepSY-ass_TM"/>
</dbReference>
<protein>
    <recommendedName>
        <fullName evidence="4">Peptidase</fullName>
    </recommendedName>
</protein>
<dbReference type="RefSeq" id="WP_036872479.1">
    <property type="nucleotide sequence ID" value="NZ_JRFA01000001.1"/>
</dbReference>
<name>A0A0A2EC68_9PORP</name>
<dbReference type="EMBL" id="JRFA01000001">
    <property type="protein sequence ID" value="KGN76498.1"/>
    <property type="molecule type" value="Genomic_DNA"/>
</dbReference>